<feature type="transmembrane region" description="Helical" evidence="2">
    <location>
        <begin position="2116"/>
        <end position="2137"/>
    </location>
</feature>
<evidence type="ECO:0000313" key="3">
    <source>
        <dbReference type="EMBL" id="KAK3260538.1"/>
    </source>
</evidence>
<feature type="transmembrane region" description="Helical" evidence="2">
    <location>
        <begin position="1439"/>
        <end position="1458"/>
    </location>
</feature>
<protein>
    <recommendedName>
        <fullName evidence="5">Response regulatory domain-containing protein</fullName>
    </recommendedName>
</protein>
<proteinExistence type="predicted"/>
<feature type="transmembrane region" description="Helical" evidence="2">
    <location>
        <begin position="2027"/>
        <end position="2048"/>
    </location>
</feature>
<feature type="transmembrane region" description="Helical" evidence="2">
    <location>
        <begin position="1793"/>
        <end position="1815"/>
    </location>
</feature>
<evidence type="ECO:0000313" key="4">
    <source>
        <dbReference type="Proteomes" id="UP001190700"/>
    </source>
</evidence>
<feature type="transmembrane region" description="Helical" evidence="2">
    <location>
        <begin position="1766"/>
        <end position="1784"/>
    </location>
</feature>
<feature type="compositionally biased region" description="Low complexity" evidence="1">
    <location>
        <begin position="71"/>
        <end position="85"/>
    </location>
</feature>
<feature type="transmembrane region" description="Helical" evidence="2">
    <location>
        <begin position="1883"/>
        <end position="1900"/>
    </location>
</feature>
<name>A0AAE0KTV3_9CHLO</name>
<reference evidence="3 4" key="1">
    <citation type="journal article" date="2015" name="Genome Biol. Evol.">
        <title>Comparative Genomics of a Bacterivorous Green Alga Reveals Evolutionary Causalities and Consequences of Phago-Mixotrophic Mode of Nutrition.</title>
        <authorList>
            <person name="Burns J.A."/>
            <person name="Paasch A."/>
            <person name="Narechania A."/>
            <person name="Kim E."/>
        </authorList>
    </citation>
    <scope>NUCLEOTIDE SEQUENCE [LARGE SCALE GENOMIC DNA]</scope>
    <source>
        <strain evidence="3 4">PLY_AMNH</strain>
    </source>
</reference>
<feature type="transmembrane region" description="Helical" evidence="2">
    <location>
        <begin position="1968"/>
        <end position="1990"/>
    </location>
</feature>
<feature type="transmembrane region" description="Helical" evidence="2">
    <location>
        <begin position="1996"/>
        <end position="2015"/>
    </location>
</feature>
<feature type="transmembrane region" description="Helical" evidence="2">
    <location>
        <begin position="2713"/>
        <end position="2734"/>
    </location>
</feature>
<feature type="transmembrane region" description="Helical" evidence="2">
    <location>
        <begin position="1069"/>
        <end position="1091"/>
    </location>
</feature>
<keyword evidence="4" id="KW-1185">Reference proteome</keyword>
<dbReference type="Proteomes" id="UP001190700">
    <property type="component" value="Unassembled WGS sequence"/>
</dbReference>
<dbReference type="EMBL" id="LGRX02017598">
    <property type="protein sequence ID" value="KAK3260538.1"/>
    <property type="molecule type" value="Genomic_DNA"/>
</dbReference>
<feature type="region of interest" description="Disordered" evidence="1">
    <location>
        <begin position="3158"/>
        <end position="3192"/>
    </location>
</feature>
<feature type="transmembrane region" description="Helical" evidence="2">
    <location>
        <begin position="1821"/>
        <end position="1839"/>
    </location>
</feature>
<feature type="transmembrane region" description="Helical" evidence="2">
    <location>
        <begin position="1123"/>
        <end position="1144"/>
    </location>
</feature>
<feature type="region of interest" description="Disordered" evidence="1">
    <location>
        <begin position="1"/>
        <end position="21"/>
    </location>
</feature>
<dbReference type="InterPro" id="IPR011006">
    <property type="entry name" value="CheY-like_superfamily"/>
</dbReference>
<feature type="transmembrane region" description="Helical" evidence="2">
    <location>
        <begin position="2517"/>
        <end position="2537"/>
    </location>
</feature>
<feature type="region of interest" description="Disordered" evidence="1">
    <location>
        <begin position="124"/>
        <end position="213"/>
    </location>
</feature>
<feature type="compositionally biased region" description="Polar residues" evidence="1">
    <location>
        <begin position="3162"/>
        <end position="3177"/>
    </location>
</feature>
<feature type="transmembrane region" description="Helical" evidence="2">
    <location>
        <begin position="2416"/>
        <end position="2438"/>
    </location>
</feature>
<feature type="region of interest" description="Disordered" evidence="1">
    <location>
        <begin position="1024"/>
        <end position="1044"/>
    </location>
</feature>
<gene>
    <name evidence="3" type="ORF">CYMTET_30504</name>
</gene>
<feature type="transmembrane region" description="Helical" evidence="2">
    <location>
        <begin position="1150"/>
        <end position="1171"/>
    </location>
</feature>
<feature type="transmembrane region" description="Helical" evidence="2">
    <location>
        <begin position="2328"/>
        <end position="2349"/>
    </location>
</feature>
<feature type="compositionally biased region" description="Basic and acidic residues" evidence="1">
    <location>
        <begin position="3179"/>
        <end position="3192"/>
    </location>
</feature>
<feature type="transmembrane region" description="Helical" evidence="2">
    <location>
        <begin position="1381"/>
        <end position="1399"/>
    </location>
</feature>
<feature type="compositionally biased region" description="Basic and acidic residues" evidence="1">
    <location>
        <begin position="1"/>
        <end position="11"/>
    </location>
</feature>
<feature type="transmembrane region" description="Helical" evidence="2">
    <location>
        <begin position="1332"/>
        <end position="1352"/>
    </location>
</feature>
<feature type="transmembrane region" description="Helical" evidence="2">
    <location>
        <begin position="2769"/>
        <end position="2790"/>
    </location>
</feature>
<dbReference type="Gene3D" id="3.40.50.2300">
    <property type="match status" value="1"/>
</dbReference>
<feature type="transmembrane region" description="Helical" evidence="2">
    <location>
        <begin position="2802"/>
        <end position="2821"/>
    </location>
</feature>
<feature type="transmembrane region" description="Helical" evidence="2">
    <location>
        <begin position="981"/>
        <end position="1000"/>
    </location>
</feature>
<evidence type="ECO:0008006" key="5">
    <source>
        <dbReference type="Google" id="ProtNLM"/>
    </source>
</evidence>
<keyword evidence="2" id="KW-1133">Transmembrane helix</keyword>
<feature type="transmembrane region" description="Helical" evidence="2">
    <location>
        <begin position="2246"/>
        <end position="2265"/>
    </location>
</feature>
<feature type="transmembrane region" description="Helical" evidence="2">
    <location>
        <begin position="2654"/>
        <end position="2672"/>
    </location>
</feature>
<feature type="transmembrane region" description="Helical" evidence="2">
    <location>
        <begin position="2475"/>
        <end position="2497"/>
    </location>
</feature>
<feature type="transmembrane region" description="Helical" evidence="2">
    <location>
        <begin position="2444"/>
        <end position="2463"/>
    </location>
</feature>
<feature type="transmembrane region" description="Helical" evidence="2">
    <location>
        <begin position="1848"/>
        <end position="1868"/>
    </location>
</feature>
<feature type="region of interest" description="Disordered" evidence="1">
    <location>
        <begin position="58"/>
        <end position="85"/>
    </location>
</feature>
<dbReference type="SUPFAM" id="SSF52172">
    <property type="entry name" value="CheY-like"/>
    <property type="match status" value="1"/>
</dbReference>
<feature type="transmembrane region" description="Helical" evidence="2">
    <location>
        <begin position="1411"/>
        <end position="1427"/>
    </location>
</feature>
<feature type="transmembrane region" description="Helical" evidence="2">
    <location>
        <begin position="2740"/>
        <end position="2757"/>
    </location>
</feature>
<organism evidence="3 4">
    <name type="scientific">Cymbomonas tetramitiformis</name>
    <dbReference type="NCBI Taxonomy" id="36881"/>
    <lineage>
        <taxon>Eukaryota</taxon>
        <taxon>Viridiplantae</taxon>
        <taxon>Chlorophyta</taxon>
        <taxon>Pyramimonadophyceae</taxon>
        <taxon>Pyramimonadales</taxon>
        <taxon>Pyramimonadaceae</taxon>
        <taxon>Cymbomonas</taxon>
    </lineage>
</organism>
<keyword evidence="2" id="KW-0812">Transmembrane</keyword>
<accession>A0AAE0KTV3</accession>
<sequence length="3425" mass="374648">MHRGGTRESRKLGKRKRCEDVQSISSRKDLCRTSVKAAKKENAQHPADVSLAGTAAAPCRGNCQSHSEATSAGSPALPSALEAAAEPGRGSRALYDAPNARCECSGELLSPRGSRKRLLVQAVPESAAPLPAPKRRRSSANSGPTMTYCDAPPQAWPQSLKSVAAEEATTLQATPPRPCVPLRAPQGAVHSRPPRSVEENMLPAASGGEAPNGVPPSAVPFLRTRAAFRGVFGQWGGASSGCEGGDWAAAGNGAQHEQEALEDEENLKALEDIHRNIPGVVFHFWDTLGLPAEDLLADFGKLRYSLAPVDQGSFARRFEELIGHGKALEWKGRLQSPAMQDRPWIFMVIKRTRGSAPLLGTEGAGTEYVGHVRNCSERDEAQKLSIEREMYSSDMRFFHFAQNSLATVLERSYLLWEALQLAPGAHGVAAPQGEIARLLVDLRRACENGKRSCHLRPLLNSTFSGNYKLRLTEMGCAEVVQHYAEEFGLDTTPLAPGSPLNQERGHIDLELLSIVLNNLVANAIKYGARGIRPRFQVARPDPYNVAFQLWNAPGPNHASFMQNPSQALRAPSSMRQEWMSDGLGIESIRMCLACTNWTLGYQVTADSTSFWVLIPCTAGQPPPPSRAETQDAETEHRSDLAAAAPVSEARSDLSASTVSEPVRPGLRGGRQEEAAGAGRPMFPPGVLVAVLDDSTMMRATYRAQLKQMGVKKFWIEGATREEIHQFAARAMKNRVDLVVLDQNLSEVLGAEEAKCTTGSSIMRELRAAGFAGLCVTRTAMHSDEACAQYRTDGFDDVLPKTTVFARQLAAAWPAYSALLERRMRLAWEEGFQQAARKAAPLHGPKRRGAWVCLCAAEVMYSCCREWPSAARAEVGLFSLAAVILGMLTSSAKLRADAAATWLHCVGVPGMCVWVMARNPESAHAVSGAIDALLGNWLLYTLSHVSSFARCQLLATVPMGIAAGSLSLLSQRSAGSFVRDTAGGLVYTGILVAVSSALAVVGPRQAYKCQLAEYLRMQAQQQRRQHEGKGPAGLRAEDPPQSSPAAQLTDKALEARFTHFMGSERPAWRVGCGLLVIGLFPWGSAGLLGWLLCGAAPPWVTAQSLLHLAAGSTLLLLGDLCAPWVQLLQTVLVWCSQALLLVCLANQEPGWVSVLLPVLLVLHPWFATTFAFQWQPWYQNAVSTTVALTWLIAQRVATGAARPEIDDGGDGGARMQVIDDLWTTNLLLQICLHLGVSQEVRSKESEAREDFRRRVLLGGMEGAAQVGVAGGDRDLPVLHGWELHLGNPVWESEYLQQKKAAFQATCRKISILKLTGAMLSLQLPRMRPAAPEILAWMLGTVLFCMCMNFRPALQTIKHCFSWRLSEPLLLVLMSSRHPTNETVVFFANVLIVVTALSQGTRFGLLEKWTSRVVVWFLVWAAICLLELRRCNGTGVIHNTIGIMPYLLMMLVVAALVPALTHRFEKHRRLAFLHEQLQRSEAKAGQAEQCGCLQSPMLLEFVDQRLELQFEGWTHAVRSARTARHLLLMMPLLLLAAEGEPGLFSLAGPMAALHVVVAAALLLAEPALPVPVQTAQTVLMWASQGTLLMTYDRTLPWCPALLVLLPWVAHCALRWQPWYHTAACVAAGLVAHGVMWEVDQTAEPGGGGEAWQAAPDAAVQHACSLRLACLALCHVSALAVACGAREIERAARGEFLKTQQPASGGGDDLAAGDPQLHGWAMRMSSPLHEARFLRESVARARAAMPYHCALLAGLCLELLGAMPSLQTAWAEMLALLLGCCLLTPAVSRALPDKHFCWLLLAYQAVWIPGCLGAALTHQTSNRTVHFVAQLGMVINVGYFLTGRVTEMVSWIAKAAIALLLWLCLACFAERHPHSPSPTGMLNLGAYYREMLAGTLLLVAMACRNERGRRLAFLRGLQEESGPARRSTSADASAGALDGLAQTQTLLHFVDSALEDRFAKGMRAARPARQVAMRLLLIAVLPLAATWALPALYGIEAPWVGALAALYSAGAVAIYAAGNGSEQWVQALQCWLMWASQGLVLLYGTSVHNLMPVLLVLQPWLVCARAFQWQPWYHHMLSTLASLAAHGAWGMTMGHDKEAPGQVGALGGGGVPAAHAEDAWLLSFVALIMSQAAFSLNLYLREQMARTEFLPTKGSHAPGASQHGALHLRGWELHLGRFSWERQYVRDAMRLERGIVCRSTVLVTTSALVSQVLLQSARCASTEVGVLLFGQVVYTMLASSAQVPRRWHFVMSFWHLVLFPAVTIGMAIRHHGNAAVVVLANGGLLHSRLECISKSSISWMRQGSVGLLMWKVLALAHLVQGPNHCVIHDTIGIGAYLGLTLTGTVITTALAYQTEKRRRLAFLWNKLQQCERKPLHSAATGASDEDELAQTQTLLYFVDGALEDRFAKGMRAARPARQVAMRLLLIAVLPLAATWALPALYGIEAPWVGALAALYSAGAVAIYAAGNGSEQWVQALQCWLMWASQGLVLLYGNAMPEWTAGLLLGQPWLVSATTFQWQPWYHSAACTSAGLMAQGLWELIIRMQQSEERSAPGEYGYDLWAFYHVAYWGIHLSICSNARAWECSGRENFFGEVQEELAGKVRKDVGGKRDPNCPTSATSTPADALQLHGWELHLGKHSWELAYWVERWQMTRRKIRLNMGLSLLGFSSLHVLGFLSGGKSSLGSLTAWHSEMLPMLVCHTIYVICGSSTMIPIEWLPTVVFVGRLMLWPFFLISNIIEHQTDKYAVAMASLALVMLSFTGTTPMGGCMSWMITTGMLLLVWIALAVGLVGSSGTPGGVLENQVGLARYLAFLLAAVVLAGVMAFHTERSRKVAFASHRQRQERQEQKQQAFRSYLDFLHDAIPGAVLMLELRCRHDCVTQRITYLSSYAEELLAVPAERICDDFTEFTRQLSDSSLVNFRRSMESAAQLALPLNWVGALRGPISQRRWINLTASCVRVDDPMPGDQTRTVTYSGILTDYTLRFEMEELQKQRTLRLSDNHLFHAVKNNFAAVEFFADRIQEDLAKHGCHHAPVFAEMKGLCVAALQGQSDCHSRTMLNNVLDGSYQSHTSWVHMTRFVESVALKFGLDFDGANAPSAETRACIDERLCSLMLISFFSAVIEEGEEENARNASSIKVTLAANGSDVVLSVLLTAAMARHRRKQADFSGSDSTSSREQLKTSTSKRERLPSRDSDEVKDDLGTRFDVCKRFVEQMSFQFRCSRSEHEHEQEQEHDPMPYYSITMPQILSHGGPPNLAEQPSRAMKVQHGGVQNLPPGVRVAALDDCVLSRKILKMSLEKLQLGTLWVLGATRDEVLGFAAFVAAQKVNVVILDQWLTEVLDQSEAETVSGITILSDLRRQGFKGMAILRTGDDHDDYKMGRIICQRARRVPRIANQTLGGGDQELPWRISTARTTKEIAGGPTVSAVGAI</sequence>
<evidence type="ECO:0000256" key="2">
    <source>
        <dbReference type="SAM" id="Phobius"/>
    </source>
</evidence>
<keyword evidence="2" id="KW-0472">Membrane</keyword>
<feature type="region of interest" description="Disordered" evidence="1">
    <location>
        <begin position="620"/>
        <end position="679"/>
    </location>
</feature>
<comment type="caution">
    <text evidence="3">The sequence shown here is derived from an EMBL/GenBank/DDBJ whole genome shotgun (WGS) entry which is preliminary data.</text>
</comment>
<evidence type="ECO:0000256" key="1">
    <source>
        <dbReference type="SAM" id="MobiDB-lite"/>
    </source>
</evidence>